<keyword evidence="2" id="KW-0732">Signal</keyword>
<protein>
    <recommendedName>
        <fullName evidence="5">Lipoprotein</fullName>
    </recommendedName>
</protein>
<dbReference type="EMBL" id="WVUD01000006">
    <property type="protein sequence ID" value="MYL82627.1"/>
    <property type="molecule type" value="Genomic_DNA"/>
</dbReference>
<name>A0A7C9IS06_9BACT</name>
<sequence length="291" mass="31657">MKRTAIAALAACCLLASLTGCGTMKTKWRETRKLYREYVNTDPSIDFSDEGISDKGLQRLAALFMPVDERLMGMMRALGSQDTPPEQEWAQGLLTSYDWLSGVAMVDTTGQVMGQVPSTSMRPLDFTPLLEQAERYKVRKMGARVVTDEMGTVVMVAAPFFKENEWAGLVVAFFDPRNLVRFSPNADALVITSTEGLVWPGAGGQGEGLAALKWAEILKGEVQGDIQAGGGQYVWQARYVGQLELIYLTDAREARAQKPEPPKNAAPSQASPDMPIPSTQPLSLPADPSAP</sequence>
<feature type="region of interest" description="Disordered" evidence="1">
    <location>
        <begin position="254"/>
        <end position="291"/>
    </location>
</feature>
<evidence type="ECO:0000256" key="1">
    <source>
        <dbReference type="SAM" id="MobiDB-lite"/>
    </source>
</evidence>
<organism evidence="3 4">
    <name type="scientific">Solidesulfovibrio aerotolerans</name>
    <dbReference type="NCBI Taxonomy" id="295255"/>
    <lineage>
        <taxon>Bacteria</taxon>
        <taxon>Pseudomonadati</taxon>
        <taxon>Thermodesulfobacteriota</taxon>
        <taxon>Desulfovibrionia</taxon>
        <taxon>Desulfovibrionales</taxon>
        <taxon>Desulfovibrionaceae</taxon>
        <taxon>Solidesulfovibrio</taxon>
    </lineage>
</organism>
<dbReference type="OrthoDB" id="5449205at2"/>
<dbReference type="Proteomes" id="UP000482487">
    <property type="component" value="Unassembled WGS sequence"/>
</dbReference>
<feature type="signal peptide" evidence="2">
    <location>
        <begin position="1"/>
        <end position="22"/>
    </location>
</feature>
<feature type="chain" id="PRO_5028858224" description="Lipoprotein" evidence="2">
    <location>
        <begin position="23"/>
        <end position="291"/>
    </location>
</feature>
<feature type="compositionally biased region" description="Polar residues" evidence="1">
    <location>
        <begin position="266"/>
        <end position="282"/>
    </location>
</feature>
<dbReference type="PROSITE" id="PS51257">
    <property type="entry name" value="PROKAR_LIPOPROTEIN"/>
    <property type="match status" value="1"/>
</dbReference>
<proteinExistence type="predicted"/>
<accession>A0A7C9IS06</accession>
<reference evidence="3 4" key="1">
    <citation type="submission" date="2020-01" db="EMBL/GenBank/DDBJ databases">
        <title>Genome sequence of Desulfovibrio aerotolerans DSM 16695(T).</title>
        <authorList>
            <person name="Karnachuk O."/>
            <person name="Avakyan M."/>
            <person name="Mardanov A."/>
            <person name="Kadnikov V."/>
            <person name="Ravin N."/>
        </authorList>
    </citation>
    <scope>NUCLEOTIDE SEQUENCE [LARGE SCALE GENOMIC DNA]</scope>
    <source>
        <strain evidence="3 4">DSM 16695</strain>
    </source>
</reference>
<evidence type="ECO:0000313" key="3">
    <source>
        <dbReference type="EMBL" id="MYL82627.1"/>
    </source>
</evidence>
<dbReference type="RefSeq" id="WP_160959410.1">
    <property type="nucleotide sequence ID" value="NZ_WVUD01000006.1"/>
</dbReference>
<gene>
    <name evidence="3" type="ORF">GTA51_05690</name>
</gene>
<evidence type="ECO:0000256" key="2">
    <source>
        <dbReference type="SAM" id="SignalP"/>
    </source>
</evidence>
<evidence type="ECO:0008006" key="5">
    <source>
        <dbReference type="Google" id="ProtNLM"/>
    </source>
</evidence>
<comment type="caution">
    <text evidence="3">The sequence shown here is derived from an EMBL/GenBank/DDBJ whole genome shotgun (WGS) entry which is preliminary data.</text>
</comment>
<dbReference type="AlphaFoldDB" id="A0A7C9IS06"/>
<keyword evidence="4" id="KW-1185">Reference proteome</keyword>
<evidence type="ECO:0000313" key="4">
    <source>
        <dbReference type="Proteomes" id="UP000482487"/>
    </source>
</evidence>